<dbReference type="EMBL" id="WVHT01000007">
    <property type="protein sequence ID" value="MXV52374.1"/>
    <property type="molecule type" value="Genomic_DNA"/>
</dbReference>
<dbReference type="PANTHER" id="PTHR13414">
    <property type="entry name" value="HUEL-CATION TRANSPORTER"/>
    <property type="match status" value="1"/>
</dbReference>
<dbReference type="InterPro" id="IPR027469">
    <property type="entry name" value="Cation_efflux_TMD_sf"/>
</dbReference>
<sequence length="301" mass="33420">MPASKIPLYSALVANLLIAITKFFAAGITGSSAMVSEGIHSLVDTANEVLLLLGIEKSKKPADKQRPFGYGKELYFWAFVVSVLIFGVGGGISFYEGVTHLIHPTEIQDPKWNYIVLGIAFLFDGISFLTARKEFRRQRGKTPFWQAVKSSKDPSTFVVLFEDAADLLGLITAFLGVFLGHHYNNPVFDALASMVIGCILTFISIILLRESRSLLMGEAIDEEALQQIIKIIEGDESVKSVLHHRSMYQSPEEIILALNIIFEKELTTTQITTSITRIRELIQTEYPSIKHILVEPDSVAT</sequence>
<evidence type="ECO:0000313" key="9">
    <source>
        <dbReference type="Proteomes" id="UP000466586"/>
    </source>
</evidence>
<protein>
    <submittedName>
        <fullName evidence="8">Cation diffusion facilitator family transporter</fullName>
    </submittedName>
</protein>
<keyword evidence="2" id="KW-0813">Transport</keyword>
<dbReference type="InterPro" id="IPR058533">
    <property type="entry name" value="Cation_efflux_TM"/>
</dbReference>
<feature type="transmembrane region" description="Helical" evidence="6">
    <location>
        <begin position="157"/>
        <end position="178"/>
    </location>
</feature>
<evidence type="ECO:0000256" key="6">
    <source>
        <dbReference type="SAM" id="Phobius"/>
    </source>
</evidence>
<feature type="transmembrane region" description="Helical" evidence="6">
    <location>
        <begin position="190"/>
        <end position="208"/>
    </location>
</feature>
<dbReference type="GO" id="GO:0016020">
    <property type="term" value="C:membrane"/>
    <property type="evidence" value="ECO:0007669"/>
    <property type="project" value="UniProtKB-SubCell"/>
</dbReference>
<evidence type="ECO:0000256" key="5">
    <source>
        <dbReference type="ARBA" id="ARBA00023136"/>
    </source>
</evidence>
<dbReference type="Gene3D" id="1.20.1510.10">
    <property type="entry name" value="Cation efflux protein transmembrane domain"/>
    <property type="match status" value="1"/>
</dbReference>
<accession>A0A7K1YCR7</accession>
<dbReference type="Gene3D" id="3.30.70.1350">
    <property type="entry name" value="Cation efflux protein, cytoplasmic domain"/>
    <property type="match status" value="1"/>
</dbReference>
<dbReference type="SUPFAM" id="SSF160240">
    <property type="entry name" value="Cation efflux protein cytoplasmic domain-like"/>
    <property type="match status" value="1"/>
</dbReference>
<evidence type="ECO:0000256" key="3">
    <source>
        <dbReference type="ARBA" id="ARBA00022692"/>
    </source>
</evidence>
<feature type="transmembrane region" description="Helical" evidence="6">
    <location>
        <begin position="112"/>
        <end position="131"/>
    </location>
</feature>
<feature type="transmembrane region" description="Helical" evidence="6">
    <location>
        <begin position="74"/>
        <end position="92"/>
    </location>
</feature>
<evidence type="ECO:0000256" key="2">
    <source>
        <dbReference type="ARBA" id="ARBA00022448"/>
    </source>
</evidence>
<comment type="subcellular location">
    <subcellularLocation>
        <location evidence="1">Membrane</location>
        <topology evidence="1">Multi-pass membrane protein</topology>
    </subcellularLocation>
</comment>
<name>A0A7K1YCR7_9SPHI</name>
<dbReference type="SUPFAM" id="SSF161111">
    <property type="entry name" value="Cation efflux protein transmembrane domain-like"/>
    <property type="match status" value="1"/>
</dbReference>
<dbReference type="AlphaFoldDB" id="A0A7K1YCR7"/>
<organism evidence="8 9">
    <name type="scientific">Hufsiella arboris</name>
    <dbReference type="NCBI Taxonomy" id="2695275"/>
    <lineage>
        <taxon>Bacteria</taxon>
        <taxon>Pseudomonadati</taxon>
        <taxon>Bacteroidota</taxon>
        <taxon>Sphingobacteriia</taxon>
        <taxon>Sphingobacteriales</taxon>
        <taxon>Sphingobacteriaceae</taxon>
        <taxon>Hufsiella</taxon>
    </lineage>
</organism>
<dbReference type="NCBIfam" id="TIGR01297">
    <property type="entry name" value="CDF"/>
    <property type="match status" value="1"/>
</dbReference>
<proteinExistence type="predicted"/>
<keyword evidence="4 6" id="KW-1133">Transmembrane helix</keyword>
<dbReference type="PANTHER" id="PTHR13414:SF9">
    <property type="entry name" value="PROTON-COUPLED ZINC ANTIPORTER SLC30A9, MITOCHONDRIAL"/>
    <property type="match status" value="1"/>
</dbReference>
<keyword evidence="5 6" id="KW-0472">Membrane</keyword>
<keyword evidence="9" id="KW-1185">Reference proteome</keyword>
<evidence type="ECO:0000256" key="4">
    <source>
        <dbReference type="ARBA" id="ARBA00022989"/>
    </source>
</evidence>
<feature type="domain" description="Cation efflux protein transmembrane" evidence="7">
    <location>
        <begin position="10"/>
        <end position="216"/>
    </location>
</feature>
<comment type="caution">
    <text evidence="8">The sequence shown here is derived from an EMBL/GenBank/DDBJ whole genome shotgun (WGS) entry which is preliminary data.</text>
</comment>
<dbReference type="Proteomes" id="UP000466586">
    <property type="component" value="Unassembled WGS sequence"/>
</dbReference>
<dbReference type="GO" id="GO:0008324">
    <property type="term" value="F:monoatomic cation transmembrane transporter activity"/>
    <property type="evidence" value="ECO:0007669"/>
    <property type="project" value="InterPro"/>
</dbReference>
<feature type="transmembrane region" description="Helical" evidence="6">
    <location>
        <begin position="6"/>
        <end position="25"/>
    </location>
</feature>
<gene>
    <name evidence="8" type="ORF">GS399_15475</name>
</gene>
<reference evidence="8 9" key="1">
    <citation type="submission" date="2019-11" db="EMBL/GenBank/DDBJ databases">
        <title>Pedobacter sp. HMF7647 Genome sequencing and assembly.</title>
        <authorList>
            <person name="Kang H."/>
            <person name="Kim H."/>
            <person name="Joh K."/>
        </authorList>
    </citation>
    <scope>NUCLEOTIDE SEQUENCE [LARGE SCALE GENOMIC DNA]</scope>
    <source>
        <strain evidence="8 9">HMF7647</strain>
    </source>
</reference>
<dbReference type="InterPro" id="IPR036837">
    <property type="entry name" value="Cation_efflux_CTD_sf"/>
</dbReference>
<dbReference type="InterPro" id="IPR002524">
    <property type="entry name" value="Cation_efflux"/>
</dbReference>
<dbReference type="GO" id="GO:0006829">
    <property type="term" value="P:zinc ion transport"/>
    <property type="evidence" value="ECO:0007669"/>
    <property type="project" value="InterPro"/>
</dbReference>
<dbReference type="InterPro" id="IPR040177">
    <property type="entry name" value="SLC30A9"/>
</dbReference>
<keyword evidence="3 6" id="KW-0812">Transmembrane</keyword>
<dbReference type="Pfam" id="PF01545">
    <property type="entry name" value="Cation_efflux"/>
    <property type="match status" value="1"/>
</dbReference>
<evidence type="ECO:0000313" key="8">
    <source>
        <dbReference type="EMBL" id="MXV52374.1"/>
    </source>
</evidence>
<evidence type="ECO:0000256" key="1">
    <source>
        <dbReference type="ARBA" id="ARBA00004141"/>
    </source>
</evidence>
<evidence type="ECO:0000259" key="7">
    <source>
        <dbReference type="Pfam" id="PF01545"/>
    </source>
</evidence>